<dbReference type="InParanoid" id="A0A1Y2G5D0"/>
<keyword evidence="4" id="KW-0413">Isomerase</keyword>
<keyword evidence="3" id="KW-0496">Mitochondrion</keyword>
<evidence type="ECO:0000256" key="1">
    <source>
        <dbReference type="ARBA" id="ARBA00004173"/>
    </source>
</evidence>
<accession>A0A1Y2G5D0</accession>
<dbReference type="CDD" id="cd02869">
    <property type="entry name" value="PseudoU_synth_RluA_like"/>
    <property type="match status" value="1"/>
</dbReference>
<evidence type="ECO:0000256" key="7">
    <source>
        <dbReference type="ARBA" id="ARBA00038947"/>
    </source>
</evidence>
<comment type="subcellular location">
    <subcellularLocation>
        <location evidence="1">Mitochondrion</location>
    </subcellularLocation>
</comment>
<reference evidence="14 15" key="1">
    <citation type="submission" date="2016-07" db="EMBL/GenBank/DDBJ databases">
        <title>Pervasive Adenine N6-methylation of Active Genes in Fungi.</title>
        <authorList>
            <consortium name="DOE Joint Genome Institute"/>
            <person name="Mondo S.J."/>
            <person name="Dannebaum R.O."/>
            <person name="Kuo R.C."/>
            <person name="Labutti K."/>
            <person name="Haridas S."/>
            <person name="Kuo A."/>
            <person name="Salamov A."/>
            <person name="Ahrendt S.R."/>
            <person name="Lipzen A."/>
            <person name="Sullivan W."/>
            <person name="Andreopoulos W.B."/>
            <person name="Clum A."/>
            <person name="Lindquist E."/>
            <person name="Daum C."/>
            <person name="Ramamoorthy G.K."/>
            <person name="Gryganskyi A."/>
            <person name="Culley D."/>
            <person name="Magnuson J.K."/>
            <person name="James T.Y."/>
            <person name="O'Malley M.A."/>
            <person name="Stajich J.E."/>
            <person name="Spatafora J.W."/>
            <person name="Visel A."/>
            <person name="Grigoriev I.V."/>
        </authorList>
    </citation>
    <scope>NUCLEOTIDE SEQUENCE [LARGE SCALE GENOMIC DNA]</scope>
    <source>
        <strain evidence="14 15">NRRL 3116</strain>
    </source>
</reference>
<dbReference type="InterPro" id="IPR006224">
    <property type="entry name" value="PsdUridine_synth_RluA-like_CS"/>
</dbReference>
<comment type="function">
    <text evidence="6">Pseudouridylate synthase responsible for the pseudouridine-2819 formation in mitochondrial 21S rRNA. May modulate the efficiency or the fidelity of the mitochondrial translation machinery.</text>
</comment>
<dbReference type="GO" id="GO:0160143">
    <property type="term" value="F:21S rRNA pseudouridine(2819) synthase activity"/>
    <property type="evidence" value="ECO:0007669"/>
    <property type="project" value="UniProtKB-EC"/>
</dbReference>
<keyword evidence="12" id="KW-0732">Signal</keyword>
<feature type="domain" description="Pseudouridine synthase RsuA/RluA-like" evidence="13">
    <location>
        <begin position="192"/>
        <end position="388"/>
    </location>
</feature>
<evidence type="ECO:0000256" key="11">
    <source>
        <dbReference type="ARBA" id="ARBA00042700"/>
    </source>
</evidence>
<feature type="signal peptide" evidence="12">
    <location>
        <begin position="1"/>
        <end position="18"/>
    </location>
</feature>
<dbReference type="InterPro" id="IPR050188">
    <property type="entry name" value="RluA_PseudoU_synthase"/>
</dbReference>
<evidence type="ECO:0000259" key="13">
    <source>
        <dbReference type="Pfam" id="PF00849"/>
    </source>
</evidence>
<evidence type="ECO:0000256" key="10">
    <source>
        <dbReference type="ARBA" id="ARBA00041978"/>
    </source>
</evidence>
<dbReference type="Pfam" id="PF00849">
    <property type="entry name" value="PseudoU_synth_2"/>
    <property type="match status" value="1"/>
</dbReference>
<dbReference type="InterPro" id="IPR006145">
    <property type="entry name" value="PsdUridine_synth_RsuA/RluA"/>
</dbReference>
<evidence type="ECO:0000256" key="8">
    <source>
        <dbReference type="ARBA" id="ARBA00040626"/>
    </source>
</evidence>
<evidence type="ECO:0000256" key="12">
    <source>
        <dbReference type="SAM" id="SignalP"/>
    </source>
</evidence>
<dbReference type="OrthoDB" id="428658at2759"/>
<dbReference type="RefSeq" id="XP_021875311.1">
    <property type="nucleotide sequence ID" value="XM_022029303.1"/>
</dbReference>
<evidence type="ECO:0000256" key="4">
    <source>
        <dbReference type="ARBA" id="ARBA00023235"/>
    </source>
</evidence>
<dbReference type="EC" id="5.4.99.43" evidence="7"/>
<dbReference type="GO" id="GO:0000455">
    <property type="term" value="P:enzyme-directed rRNA pseudouridine synthesis"/>
    <property type="evidence" value="ECO:0007669"/>
    <property type="project" value="TreeGrafter"/>
</dbReference>
<dbReference type="PANTHER" id="PTHR21600">
    <property type="entry name" value="MITOCHONDRIAL RNA PSEUDOURIDINE SYNTHASE"/>
    <property type="match status" value="1"/>
</dbReference>
<dbReference type="Gene3D" id="3.30.2350.10">
    <property type="entry name" value="Pseudouridine synthase"/>
    <property type="match status" value="1"/>
</dbReference>
<feature type="chain" id="PRO_5012463430" description="21S rRNA pseudouridine(2819) synthase" evidence="12">
    <location>
        <begin position="19"/>
        <end position="433"/>
    </location>
</feature>
<evidence type="ECO:0000256" key="5">
    <source>
        <dbReference type="ARBA" id="ARBA00036927"/>
    </source>
</evidence>
<dbReference type="GeneID" id="33571146"/>
<name>A0A1Y2G5D0_9FUNG</name>
<dbReference type="EMBL" id="MCFF01000086">
    <property type="protein sequence ID" value="ORY95102.1"/>
    <property type="molecule type" value="Genomic_DNA"/>
</dbReference>
<organism evidence="14 15">
    <name type="scientific">Lobosporangium transversale</name>
    <dbReference type="NCBI Taxonomy" id="64571"/>
    <lineage>
        <taxon>Eukaryota</taxon>
        <taxon>Fungi</taxon>
        <taxon>Fungi incertae sedis</taxon>
        <taxon>Mucoromycota</taxon>
        <taxon>Mortierellomycotina</taxon>
        <taxon>Mortierellomycetes</taxon>
        <taxon>Mortierellales</taxon>
        <taxon>Mortierellaceae</taxon>
        <taxon>Lobosporangium</taxon>
    </lineage>
</organism>
<dbReference type="AlphaFoldDB" id="A0A1Y2G5D0"/>
<protein>
    <recommendedName>
        <fullName evidence="8">21S rRNA pseudouridine(2819) synthase</fullName>
        <ecNumber evidence="7">5.4.99.43</ecNumber>
    </recommendedName>
    <alternativeName>
        <fullName evidence="10">Pseudouridine synthase 5</fullName>
    </alternativeName>
    <alternativeName>
        <fullName evidence="9">Pseudouridylate synthase PUS5</fullName>
    </alternativeName>
    <alternativeName>
        <fullName evidence="11">Uracil hydrolyase PUS5</fullName>
    </alternativeName>
</protein>
<evidence type="ECO:0000256" key="9">
    <source>
        <dbReference type="ARBA" id="ARBA00041561"/>
    </source>
</evidence>
<dbReference type="PANTHER" id="PTHR21600:SF81">
    <property type="entry name" value="21S RRNA PSEUDOURIDINE(2819) SYNTHASE"/>
    <property type="match status" value="1"/>
</dbReference>
<comment type="catalytic activity">
    <reaction evidence="5">
        <text>uridine(2819) in 21S rRNA = pseudouridine(2819) in 21S rRNA</text>
        <dbReference type="Rhea" id="RHEA:42556"/>
        <dbReference type="Rhea" id="RHEA-COMP:10113"/>
        <dbReference type="Rhea" id="RHEA-COMP:10114"/>
        <dbReference type="ChEBI" id="CHEBI:65314"/>
        <dbReference type="ChEBI" id="CHEBI:65315"/>
        <dbReference type="EC" id="5.4.99.43"/>
    </reaction>
</comment>
<evidence type="ECO:0000313" key="14">
    <source>
        <dbReference type="EMBL" id="ORY95102.1"/>
    </source>
</evidence>
<proteinExistence type="inferred from homology"/>
<evidence type="ECO:0000256" key="3">
    <source>
        <dbReference type="ARBA" id="ARBA00023128"/>
    </source>
</evidence>
<dbReference type="GO" id="GO:0005739">
    <property type="term" value="C:mitochondrion"/>
    <property type="evidence" value="ECO:0007669"/>
    <property type="project" value="UniProtKB-SubCell"/>
</dbReference>
<comment type="caution">
    <text evidence="14">The sequence shown here is derived from an EMBL/GenBank/DDBJ whole genome shotgun (WGS) entry which is preliminary data.</text>
</comment>
<evidence type="ECO:0000256" key="2">
    <source>
        <dbReference type="ARBA" id="ARBA00010876"/>
    </source>
</evidence>
<evidence type="ECO:0000313" key="15">
    <source>
        <dbReference type="Proteomes" id="UP000193648"/>
    </source>
</evidence>
<dbReference type="PROSITE" id="PS01129">
    <property type="entry name" value="PSI_RLU"/>
    <property type="match status" value="1"/>
</dbReference>
<evidence type="ECO:0000256" key="6">
    <source>
        <dbReference type="ARBA" id="ARBA00037513"/>
    </source>
</evidence>
<dbReference type="Proteomes" id="UP000193648">
    <property type="component" value="Unassembled WGS sequence"/>
</dbReference>
<dbReference type="STRING" id="64571.A0A1Y2G5D0"/>
<keyword evidence="15" id="KW-1185">Reference proteome</keyword>
<comment type="similarity">
    <text evidence="2">Belongs to the pseudouridine synthase RluA family.</text>
</comment>
<gene>
    <name evidence="14" type="ORF">BCR41DRAFT_402369</name>
</gene>
<dbReference type="SUPFAM" id="SSF55120">
    <property type="entry name" value="Pseudouridine synthase"/>
    <property type="match status" value="1"/>
</dbReference>
<dbReference type="GO" id="GO:0003723">
    <property type="term" value="F:RNA binding"/>
    <property type="evidence" value="ECO:0007669"/>
    <property type="project" value="InterPro"/>
</dbReference>
<sequence length="433" mass="48680">MPCRVAISLFLWLPRSWINDVFPLSLHRLAYVSSKASSGLPSPSPSPSSPSTAVSLKRVVIKELKVSDDESGMRLDRFLKYRFGRNGDDGSIEVPHSLIYKWLRKRQIRLLEYQEGFNNVSIKTKAITSVKTRTETGQIWLIRAALNDFTPKSASEPADIDPSHSAVNKQTRQRPLDALPLRAWIVYMDERIIVLNKPAGIAVQGGTGVASSIDSSLSVLQYDFSEKPRLVHRLDKTTSGLLVLARTRRVAQDLAKRFHEGSARLEAASGQGTTWNIRKKYLAIIESRQPLTLSSLESMGAWRGTNGLMTMGGDMVLIEQGNNQTIHMRSSIDDQGDIKPRITATWPSKTDFRILDQRSCGVEQNLHWALLELYPQTGRKHQLRIHCAELMRAPILGDRKYTLTIGRTESKSPLRIYLHLEEITLKVDTASDE</sequence>
<dbReference type="InterPro" id="IPR020103">
    <property type="entry name" value="PsdUridine_synth_cat_dom_sf"/>
</dbReference>